<proteinExistence type="predicted"/>
<sequence>MLSSVKDGTGRMKSNGSGAIENGGSSTRGSGNGESVLLVAGARRRFVLLRAVNRTRSSRAGRQ</sequence>
<keyword evidence="3" id="KW-1185">Reference proteome</keyword>
<evidence type="ECO:0000313" key="2">
    <source>
        <dbReference type="EMBL" id="GAA2103312.1"/>
    </source>
</evidence>
<gene>
    <name evidence="2" type="ORF">GCM10009759_38540</name>
</gene>
<feature type="compositionally biased region" description="Low complexity" evidence="1">
    <location>
        <begin position="22"/>
        <end position="33"/>
    </location>
</feature>
<protein>
    <submittedName>
        <fullName evidence="2">Uncharacterized protein</fullName>
    </submittedName>
</protein>
<name>A0ABN2X3Z5_9ACTN</name>
<feature type="region of interest" description="Disordered" evidence="1">
    <location>
        <begin position="1"/>
        <end position="33"/>
    </location>
</feature>
<evidence type="ECO:0000313" key="3">
    <source>
        <dbReference type="Proteomes" id="UP001500897"/>
    </source>
</evidence>
<accession>A0ABN2X3Z5</accession>
<organism evidence="2 3">
    <name type="scientific">Kitasatospora saccharophila</name>
    <dbReference type="NCBI Taxonomy" id="407973"/>
    <lineage>
        <taxon>Bacteria</taxon>
        <taxon>Bacillati</taxon>
        <taxon>Actinomycetota</taxon>
        <taxon>Actinomycetes</taxon>
        <taxon>Kitasatosporales</taxon>
        <taxon>Streptomycetaceae</taxon>
        <taxon>Kitasatospora</taxon>
    </lineage>
</organism>
<dbReference type="Proteomes" id="UP001500897">
    <property type="component" value="Unassembled WGS sequence"/>
</dbReference>
<evidence type="ECO:0000256" key="1">
    <source>
        <dbReference type="SAM" id="MobiDB-lite"/>
    </source>
</evidence>
<comment type="caution">
    <text evidence="2">The sequence shown here is derived from an EMBL/GenBank/DDBJ whole genome shotgun (WGS) entry which is preliminary data.</text>
</comment>
<dbReference type="EMBL" id="BAAANS010000025">
    <property type="protein sequence ID" value="GAA2103312.1"/>
    <property type="molecule type" value="Genomic_DNA"/>
</dbReference>
<reference evidence="2 3" key="1">
    <citation type="journal article" date="2019" name="Int. J. Syst. Evol. Microbiol.">
        <title>The Global Catalogue of Microorganisms (GCM) 10K type strain sequencing project: providing services to taxonomists for standard genome sequencing and annotation.</title>
        <authorList>
            <consortium name="The Broad Institute Genomics Platform"/>
            <consortium name="The Broad Institute Genome Sequencing Center for Infectious Disease"/>
            <person name="Wu L."/>
            <person name="Ma J."/>
        </authorList>
    </citation>
    <scope>NUCLEOTIDE SEQUENCE [LARGE SCALE GENOMIC DNA]</scope>
    <source>
        <strain evidence="2 3">JCM 14559</strain>
    </source>
</reference>